<keyword evidence="4" id="KW-0804">Transcription</keyword>
<proteinExistence type="predicted"/>
<dbReference type="InterPro" id="IPR050239">
    <property type="entry name" value="Sigma-70_RNA_pol_init_factors"/>
</dbReference>
<gene>
    <name evidence="6" type="ORF">HNQ40_001042</name>
</gene>
<dbReference type="Pfam" id="PF04545">
    <property type="entry name" value="Sigma70_r4"/>
    <property type="match status" value="1"/>
</dbReference>
<dbReference type="InterPro" id="IPR036388">
    <property type="entry name" value="WH-like_DNA-bd_sf"/>
</dbReference>
<feature type="domain" description="RNA polymerase sigma-70" evidence="5">
    <location>
        <begin position="287"/>
        <end position="313"/>
    </location>
</feature>
<dbReference type="SUPFAM" id="SSF88659">
    <property type="entry name" value="Sigma3 and sigma4 domains of RNA polymerase sigma factors"/>
    <property type="match status" value="1"/>
</dbReference>
<dbReference type="InterPro" id="IPR007630">
    <property type="entry name" value="RNA_pol_sigma70_r4"/>
</dbReference>
<comment type="caution">
    <text evidence="6">The sequence shown here is derived from an EMBL/GenBank/DDBJ whole genome shotgun (WGS) entry which is preliminary data.</text>
</comment>
<dbReference type="NCBIfam" id="TIGR02937">
    <property type="entry name" value="sigma70-ECF"/>
    <property type="match status" value="1"/>
</dbReference>
<dbReference type="InterPro" id="IPR013325">
    <property type="entry name" value="RNA_pol_sigma_r2"/>
</dbReference>
<dbReference type="PANTHER" id="PTHR30603:SF60">
    <property type="entry name" value="RNA POLYMERASE SIGMA FACTOR RPOD"/>
    <property type="match status" value="1"/>
</dbReference>
<organism evidence="6 7">
    <name type="scientific">Algisphaera agarilytica</name>
    <dbReference type="NCBI Taxonomy" id="1385975"/>
    <lineage>
        <taxon>Bacteria</taxon>
        <taxon>Pseudomonadati</taxon>
        <taxon>Planctomycetota</taxon>
        <taxon>Phycisphaerae</taxon>
        <taxon>Phycisphaerales</taxon>
        <taxon>Phycisphaeraceae</taxon>
        <taxon>Algisphaera</taxon>
    </lineage>
</organism>
<evidence type="ECO:0000256" key="4">
    <source>
        <dbReference type="ARBA" id="ARBA00023163"/>
    </source>
</evidence>
<dbReference type="EMBL" id="JACHGY010000001">
    <property type="protein sequence ID" value="MBB6429236.1"/>
    <property type="molecule type" value="Genomic_DNA"/>
</dbReference>
<dbReference type="PANTHER" id="PTHR30603">
    <property type="entry name" value="RNA POLYMERASE SIGMA FACTOR RPO"/>
    <property type="match status" value="1"/>
</dbReference>
<dbReference type="PROSITE" id="PS00716">
    <property type="entry name" value="SIGMA70_2"/>
    <property type="match status" value="1"/>
</dbReference>
<evidence type="ECO:0000313" key="7">
    <source>
        <dbReference type="Proteomes" id="UP000541810"/>
    </source>
</evidence>
<dbReference type="GO" id="GO:0006352">
    <property type="term" value="P:DNA-templated transcription initiation"/>
    <property type="evidence" value="ECO:0007669"/>
    <property type="project" value="InterPro"/>
</dbReference>
<reference evidence="6 7" key="1">
    <citation type="submission" date="2020-08" db="EMBL/GenBank/DDBJ databases">
        <title>Genomic Encyclopedia of Type Strains, Phase IV (KMG-IV): sequencing the most valuable type-strain genomes for metagenomic binning, comparative biology and taxonomic classification.</title>
        <authorList>
            <person name="Goeker M."/>
        </authorList>
    </citation>
    <scope>NUCLEOTIDE SEQUENCE [LARGE SCALE GENOMIC DNA]</scope>
    <source>
        <strain evidence="6 7">DSM 103725</strain>
    </source>
</reference>
<protein>
    <submittedName>
        <fullName evidence="6">RNA polymerase sigma factor (Sigma-70 family)</fullName>
    </submittedName>
</protein>
<keyword evidence="3" id="KW-0238">DNA-binding</keyword>
<keyword evidence="2" id="KW-0731">Sigma factor</keyword>
<dbReference type="Proteomes" id="UP000541810">
    <property type="component" value="Unassembled WGS sequence"/>
</dbReference>
<dbReference type="Gene3D" id="1.20.120.1810">
    <property type="match status" value="1"/>
</dbReference>
<dbReference type="SUPFAM" id="SSF88946">
    <property type="entry name" value="Sigma2 domain of RNA polymerase sigma factors"/>
    <property type="match status" value="1"/>
</dbReference>
<keyword evidence="1" id="KW-0805">Transcription regulation</keyword>
<dbReference type="RefSeq" id="WP_184676822.1">
    <property type="nucleotide sequence ID" value="NZ_JACHGY010000001.1"/>
</dbReference>
<keyword evidence="7" id="KW-1185">Reference proteome</keyword>
<sequence>MTMIDTPEIPDTPSSAAETEIKWPKALKRHERRELAPLLLDPIDFIDDERFYEPQAWRTILDPKEDIPRASVGWYTRLAHERANDPRLKNAKLPLLTAAQERVIFLRFNYARFRAEQVRESINPKRFGVTKARELLKWHRMAMQLREQIAEYNLALVLAMAKRLPPGSVDFPEMISEGNMALLRGIDKFNVSKGFKFSTYACRAILKAFSRLGMKTTRYRSLFPVGFEPDLERSNYSAEKAAFEEEGCVEQVSMIFHENRSNLTDLELDIINKRFAFDNPDGGKGMTLQEVGKLVGLTKERVRQIQIHALAKMRSTLETSYLNGPSLGQALEDSDVAVGA</sequence>
<dbReference type="InterPro" id="IPR000943">
    <property type="entry name" value="RNA_pol_sigma70"/>
</dbReference>
<dbReference type="GO" id="GO:0003677">
    <property type="term" value="F:DNA binding"/>
    <property type="evidence" value="ECO:0007669"/>
    <property type="project" value="UniProtKB-KW"/>
</dbReference>
<dbReference type="InterPro" id="IPR013324">
    <property type="entry name" value="RNA_pol_sigma_r3/r4-like"/>
</dbReference>
<dbReference type="InterPro" id="IPR007627">
    <property type="entry name" value="RNA_pol_sigma70_r2"/>
</dbReference>
<dbReference type="AlphaFoldDB" id="A0A7X0H4R2"/>
<dbReference type="Pfam" id="PF04542">
    <property type="entry name" value="Sigma70_r2"/>
    <property type="match status" value="1"/>
</dbReference>
<evidence type="ECO:0000256" key="3">
    <source>
        <dbReference type="ARBA" id="ARBA00023125"/>
    </source>
</evidence>
<evidence type="ECO:0000313" key="6">
    <source>
        <dbReference type="EMBL" id="MBB6429236.1"/>
    </source>
</evidence>
<dbReference type="PRINTS" id="PR00046">
    <property type="entry name" value="SIGMA70FCT"/>
</dbReference>
<evidence type="ECO:0000256" key="2">
    <source>
        <dbReference type="ARBA" id="ARBA00023082"/>
    </source>
</evidence>
<dbReference type="GO" id="GO:0016987">
    <property type="term" value="F:sigma factor activity"/>
    <property type="evidence" value="ECO:0007669"/>
    <property type="project" value="UniProtKB-KW"/>
</dbReference>
<accession>A0A7X0H4R2</accession>
<evidence type="ECO:0000259" key="5">
    <source>
        <dbReference type="PROSITE" id="PS00716"/>
    </source>
</evidence>
<dbReference type="Gene3D" id="1.10.10.10">
    <property type="entry name" value="Winged helix-like DNA-binding domain superfamily/Winged helix DNA-binding domain"/>
    <property type="match status" value="1"/>
</dbReference>
<evidence type="ECO:0000256" key="1">
    <source>
        <dbReference type="ARBA" id="ARBA00023015"/>
    </source>
</evidence>
<name>A0A7X0H4R2_9BACT</name>
<dbReference type="InterPro" id="IPR014284">
    <property type="entry name" value="RNA_pol_sigma-70_dom"/>
</dbReference>